<accession>A0A0F9V7W0</accession>
<feature type="compositionally biased region" description="Basic and acidic residues" evidence="1">
    <location>
        <begin position="112"/>
        <end position="136"/>
    </location>
</feature>
<organism evidence="2">
    <name type="scientific">marine sediment metagenome</name>
    <dbReference type="NCBI Taxonomy" id="412755"/>
    <lineage>
        <taxon>unclassified sequences</taxon>
        <taxon>metagenomes</taxon>
        <taxon>ecological metagenomes</taxon>
    </lineage>
</organism>
<dbReference type="EMBL" id="LAZR01000640">
    <property type="protein sequence ID" value="KKN61948.1"/>
    <property type="molecule type" value="Genomic_DNA"/>
</dbReference>
<sequence>MSEFERMAECCPEKKHEAKGLCKPCYNKEYWSRDKRGGNVKPKCHPEETHEGRGLCLKCYSYERRRGNLSKHPITLPLGGIIPKCHPDKKHAALFLCEACYSKLKLSRFTPKQREAKNKRERERRARYRDNNPEGFKRKGRLYWQANKEKIAAQRKTRKEANPEKHFATRRLWRKSPKGKAARLKENIRRNERGRLRAGSPLDLLKARRMNILIYKAIVNPALPENMVELAALAEEIQNE</sequence>
<dbReference type="AlphaFoldDB" id="A0A0F9V7W0"/>
<proteinExistence type="predicted"/>
<protein>
    <submittedName>
        <fullName evidence="2">Uncharacterized protein</fullName>
    </submittedName>
</protein>
<feature type="region of interest" description="Disordered" evidence="1">
    <location>
        <begin position="111"/>
        <end position="136"/>
    </location>
</feature>
<evidence type="ECO:0000313" key="2">
    <source>
        <dbReference type="EMBL" id="KKN61948.1"/>
    </source>
</evidence>
<gene>
    <name evidence="2" type="ORF">LCGC14_0517170</name>
</gene>
<evidence type="ECO:0000256" key="1">
    <source>
        <dbReference type="SAM" id="MobiDB-lite"/>
    </source>
</evidence>
<comment type="caution">
    <text evidence="2">The sequence shown here is derived from an EMBL/GenBank/DDBJ whole genome shotgun (WGS) entry which is preliminary data.</text>
</comment>
<name>A0A0F9V7W0_9ZZZZ</name>
<reference evidence="2" key="1">
    <citation type="journal article" date="2015" name="Nature">
        <title>Complex archaea that bridge the gap between prokaryotes and eukaryotes.</title>
        <authorList>
            <person name="Spang A."/>
            <person name="Saw J.H."/>
            <person name="Jorgensen S.L."/>
            <person name="Zaremba-Niedzwiedzka K."/>
            <person name="Martijn J."/>
            <person name="Lind A.E."/>
            <person name="van Eijk R."/>
            <person name="Schleper C."/>
            <person name="Guy L."/>
            <person name="Ettema T.J."/>
        </authorList>
    </citation>
    <scope>NUCLEOTIDE SEQUENCE</scope>
</reference>